<evidence type="ECO:0000256" key="1">
    <source>
        <dbReference type="SAM" id="MobiDB-lite"/>
    </source>
</evidence>
<organism evidence="2 3">
    <name type="scientific">Salipiger mucosus DSM 16094</name>
    <dbReference type="NCBI Taxonomy" id="1123237"/>
    <lineage>
        <taxon>Bacteria</taxon>
        <taxon>Pseudomonadati</taxon>
        <taxon>Pseudomonadota</taxon>
        <taxon>Alphaproteobacteria</taxon>
        <taxon>Rhodobacterales</taxon>
        <taxon>Roseobacteraceae</taxon>
        <taxon>Salipiger</taxon>
    </lineage>
</organism>
<dbReference type="STRING" id="1123237.Salmuc_05654"/>
<sequence length="178" mass="19472">MTLSRIVMMMGLIGLVAACSRGGGAPGETSLRNLRNNRATPEEFSIVPNKPLQQPESYAQLPAPRPGGANRTDQTPLGDAVGALGGNPAALRPGTGVPQGDVALVSRVSRYGRDGNIRATLAEEDYDFRRRKSILNWKLFPDDEYNRAYRRQRLDADDALRWFRARGVRTPSAPPEAN</sequence>
<dbReference type="AlphaFoldDB" id="S9QE41"/>
<comment type="caution">
    <text evidence="2">The sequence shown here is derived from an EMBL/GenBank/DDBJ whole genome shotgun (WGS) entry which is preliminary data.</text>
</comment>
<keyword evidence="2" id="KW-0808">Transferase</keyword>
<dbReference type="RefSeq" id="WP_020038454.1">
    <property type="nucleotide sequence ID" value="NZ_KE557278.1"/>
</dbReference>
<evidence type="ECO:0000313" key="3">
    <source>
        <dbReference type="Proteomes" id="UP000015347"/>
    </source>
</evidence>
<protein>
    <submittedName>
        <fullName evidence="2">Pyruvate/2-oxoglutarate dehydrogenase complex, dihydrolipoamide acyltransferase (E2) component</fullName>
    </submittedName>
</protein>
<dbReference type="Proteomes" id="UP000015347">
    <property type="component" value="Unassembled WGS sequence"/>
</dbReference>
<keyword evidence="2" id="KW-0670">Pyruvate</keyword>
<dbReference type="GO" id="GO:0016746">
    <property type="term" value="F:acyltransferase activity"/>
    <property type="evidence" value="ECO:0007669"/>
    <property type="project" value="UniProtKB-KW"/>
</dbReference>
<dbReference type="InterPro" id="IPR021395">
    <property type="entry name" value="DUF3035"/>
</dbReference>
<gene>
    <name evidence="2" type="ORF">Salmuc_05654</name>
</gene>
<accession>S9QE41</accession>
<dbReference type="HOGENOM" id="CLU_1585271_0_0_5"/>
<reference evidence="3" key="1">
    <citation type="journal article" date="2014" name="Stand. Genomic Sci.">
        <title>Genome sequence of the exopolysaccharide-producing Salipiger mucosus type strain (DSM 16094(T)), a moderately halophilic member of the Roseobacter clade.</title>
        <authorList>
            <person name="Riedel T."/>
            <person name="Spring S."/>
            <person name="Fiebig A."/>
            <person name="Petersen J."/>
            <person name="Kyrpides N.C."/>
            <person name="Goker M."/>
            <person name="Klenk H.P."/>
        </authorList>
    </citation>
    <scope>NUCLEOTIDE SEQUENCE [LARGE SCALE GENOMIC DNA]</scope>
    <source>
        <strain evidence="3">DSM 16094</strain>
    </source>
</reference>
<dbReference type="Pfam" id="PF11233">
    <property type="entry name" value="DUF3035"/>
    <property type="match status" value="1"/>
</dbReference>
<evidence type="ECO:0000313" key="2">
    <source>
        <dbReference type="EMBL" id="EPX79711.1"/>
    </source>
</evidence>
<dbReference type="OrthoDB" id="7876689at2"/>
<name>S9QE41_9RHOB</name>
<feature type="region of interest" description="Disordered" evidence="1">
    <location>
        <begin position="43"/>
        <end position="95"/>
    </location>
</feature>
<dbReference type="eggNOG" id="ENOG50319MP">
    <property type="taxonomic scope" value="Bacteria"/>
</dbReference>
<dbReference type="PROSITE" id="PS51257">
    <property type="entry name" value="PROKAR_LIPOPROTEIN"/>
    <property type="match status" value="1"/>
</dbReference>
<keyword evidence="2" id="KW-0012">Acyltransferase</keyword>
<proteinExistence type="predicted"/>
<keyword evidence="3" id="KW-1185">Reference proteome</keyword>
<dbReference type="EMBL" id="APVH01000035">
    <property type="protein sequence ID" value="EPX79711.1"/>
    <property type="molecule type" value="Genomic_DNA"/>
</dbReference>